<feature type="transmembrane region" description="Helical" evidence="6">
    <location>
        <begin position="188"/>
        <end position="205"/>
    </location>
</feature>
<dbReference type="PANTHER" id="PTHR33545:SF5">
    <property type="entry name" value="UPF0750 MEMBRANE PROTEIN YITT"/>
    <property type="match status" value="1"/>
</dbReference>
<proteinExistence type="predicted"/>
<dbReference type="Pfam" id="PF02588">
    <property type="entry name" value="YitT_membrane"/>
    <property type="match status" value="1"/>
</dbReference>
<feature type="transmembrane region" description="Helical" evidence="6">
    <location>
        <begin position="57"/>
        <end position="80"/>
    </location>
</feature>
<dbReference type="PANTHER" id="PTHR33545">
    <property type="entry name" value="UPF0750 MEMBRANE PROTEIN YITT-RELATED"/>
    <property type="match status" value="1"/>
</dbReference>
<feature type="transmembrane region" description="Helical" evidence="6">
    <location>
        <begin position="27"/>
        <end position="51"/>
    </location>
</feature>
<accession>A0ABU9T8E9</accession>
<evidence type="ECO:0000313" key="7">
    <source>
        <dbReference type="EMBL" id="MEM5502402.1"/>
    </source>
</evidence>
<sequence length="215" mass="23133">MSDEKTITGHDAITLARESRHTLIEDIFAISIGVILVSFGVFLFKLAGIVLGGVAGISLIVSYATGLKFGLLFFVINLPFYFFGMGSMGIRYIAKTFCAVMGMSVLVPFFPNYIEIGTVHPALAAIAGGTMIGLGLLALFRHGAGLGGVNILVYWLQNNKNMRAGYVQLAIDFIILGAAAFVVTWEQLFWSVIGALIFNMILGVNHKPGRYMGAS</sequence>
<evidence type="ECO:0000313" key="8">
    <source>
        <dbReference type="Proteomes" id="UP001477870"/>
    </source>
</evidence>
<feature type="transmembrane region" description="Helical" evidence="6">
    <location>
        <begin position="92"/>
        <end position="110"/>
    </location>
</feature>
<evidence type="ECO:0000256" key="5">
    <source>
        <dbReference type="ARBA" id="ARBA00023136"/>
    </source>
</evidence>
<comment type="caution">
    <text evidence="7">The sequence shown here is derived from an EMBL/GenBank/DDBJ whole genome shotgun (WGS) entry which is preliminary data.</text>
</comment>
<keyword evidence="4 6" id="KW-1133">Transmembrane helix</keyword>
<dbReference type="InterPro" id="IPR003740">
    <property type="entry name" value="YitT"/>
</dbReference>
<keyword evidence="3 6" id="KW-0812">Transmembrane</keyword>
<evidence type="ECO:0000256" key="4">
    <source>
        <dbReference type="ARBA" id="ARBA00022989"/>
    </source>
</evidence>
<evidence type="ECO:0000256" key="3">
    <source>
        <dbReference type="ARBA" id="ARBA00022692"/>
    </source>
</evidence>
<gene>
    <name evidence="7" type="ORF">WNY59_12475</name>
</gene>
<reference evidence="7 8" key="1">
    <citation type="submission" date="2024-03" db="EMBL/GenBank/DDBJ databases">
        <title>Community enrichment and isolation of bacterial strains for fucoidan degradation.</title>
        <authorList>
            <person name="Sichert A."/>
        </authorList>
    </citation>
    <scope>NUCLEOTIDE SEQUENCE [LARGE SCALE GENOMIC DNA]</scope>
    <source>
        <strain evidence="7 8">AS62</strain>
    </source>
</reference>
<organism evidence="7 8">
    <name type="scientific">Ahrensia kielensis</name>
    <dbReference type="NCBI Taxonomy" id="76980"/>
    <lineage>
        <taxon>Bacteria</taxon>
        <taxon>Pseudomonadati</taxon>
        <taxon>Pseudomonadota</taxon>
        <taxon>Alphaproteobacteria</taxon>
        <taxon>Hyphomicrobiales</taxon>
        <taxon>Ahrensiaceae</taxon>
        <taxon>Ahrensia</taxon>
    </lineage>
</organism>
<evidence type="ECO:0000256" key="1">
    <source>
        <dbReference type="ARBA" id="ARBA00004651"/>
    </source>
</evidence>
<protein>
    <submittedName>
        <fullName evidence="7">YitT family protein</fullName>
    </submittedName>
</protein>
<comment type="subcellular location">
    <subcellularLocation>
        <location evidence="1">Cell membrane</location>
        <topology evidence="1">Multi-pass membrane protein</topology>
    </subcellularLocation>
</comment>
<evidence type="ECO:0000256" key="2">
    <source>
        <dbReference type="ARBA" id="ARBA00022475"/>
    </source>
</evidence>
<keyword evidence="8" id="KW-1185">Reference proteome</keyword>
<feature type="transmembrane region" description="Helical" evidence="6">
    <location>
        <begin position="164"/>
        <end position="182"/>
    </location>
</feature>
<keyword evidence="5 6" id="KW-0472">Membrane</keyword>
<name>A0ABU9T8E9_9HYPH</name>
<feature type="transmembrane region" description="Helical" evidence="6">
    <location>
        <begin position="122"/>
        <end position="143"/>
    </location>
</feature>
<dbReference type="EMBL" id="JBBMQO010000006">
    <property type="protein sequence ID" value="MEM5502402.1"/>
    <property type="molecule type" value="Genomic_DNA"/>
</dbReference>
<keyword evidence="2" id="KW-1003">Cell membrane</keyword>
<dbReference type="RefSeq" id="WP_342848720.1">
    <property type="nucleotide sequence ID" value="NZ_JBBMQO010000006.1"/>
</dbReference>
<dbReference type="InterPro" id="IPR051461">
    <property type="entry name" value="UPF0750_membrane"/>
</dbReference>
<evidence type="ECO:0000256" key="6">
    <source>
        <dbReference type="SAM" id="Phobius"/>
    </source>
</evidence>
<dbReference type="Proteomes" id="UP001477870">
    <property type="component" value="Unassembled WGS sequence"/>
</dbReference>